<feature type="region of interest" description="Disordered" evidence="1">
    <location>
        <begin position="1"/>
        <end position="53"/>
    </location>
</feature>
<feature type="region of interest" description="Disordered" evidence="1">
    <location>
        <begin position="635"/>
        <end position="727"/>
    </location>
</feature>
<dbReference type="EMBL" id="MU158007">
    <property type="protein sequence ID" value="KAF9521642.1"/>
    <property type="molecule type" value="Genomic_DNA"/>
</dbReference>
<name>A0A9P6JHQ8_9AGAR</name>
<accession>A0A9P6JHQ8</accession>
<reference evidence="2" key="1">
    <citation type="submission" date="2020-11" db="EMBL/GenBank/DDBJ databases">
        <authorList>
            <consortium name="DOE Joint Genome Institute"/>
            <person name="Ahrendt S."/>
            <person name="Riley R."/>
            <person name="Andreopoulos W."/>
            <person name="Labutti K."/>
            <person name="Pangilinan J."/>
            <person name="Ruiz-Duenas F.J."/>
            <person name="Barrasa J.M."/>
            <person name="Sanchez-Garcia M."/>
            <person name="Camarero S."/>
            <person name="Miyauchi S."/>
            <person name="Serrano A."/>
            <person name="Linde D."/>
            <person name="Babiker R."/>
            <person name="Drula E."/>
            <person name="Ayuso-Fernandez I."/>
            <person name="Pacheco R."/>
            <person name="Padilla G."/>
            <person name="Ferreira P."/>
            <person name="Barriuso J."/>
            <person name="Kellner H."/>
            <person name="Castanera R."/>
            <person name="Alfaro M."/>
            <person name="Ramirez L."/>
            <person name="Pisabarro A.G."/>
            <person name="Kuo A."/>
            <person name="Tritt A."/>
            <person name="Lipzen A."/>
            <person name="He G."/>
            <person name="Yan M."/>
            <person name="Ng V."/>
            <person name="Cullen D."/>
            <person name="Martin F."/>
            <person name="Rosso M.-N."/>
            <person name="Henrissat B."/>
            <person name="Hibbett D."/>
            <person name="Martinez A.T."/>
            <person name="Grigoriev I.V."/>
        </authorList>
    </citation>
    <scope>NUCLEOTIDE SEQUENCE</scope>
    <source>
        <strain evidence="2">CBS 506.95</strain>
    </source>
</reference>
<sequence>MPSVTRSTLSSENSAQTIVVSESVSSSPRKRKASTTASAKISQPPEAPLPRGATKLDLIGRDPELPELYILKSHSLVPQRQNPQGRIILMVCDLRPGAMEKLFRLSSNKRTPVGEAEALSTGELIFVNMAFDRSCSPEDDSGVCLLRPSMDDRVLIRHKYGSGQEKDDEVVTWALAKEEMPERLQELRELRSSLLGKPEEMTAHKPTQKGGKLVGGIAFERSTRAHCLSNGPRCYRLSLSIQLRKRMSAPAANNKVFEVVKDDDAAMRFNLLKSGSTSATKGMWKGGSELERILATQALFTNLPRVGTDTNVAHPSFQLNVASAVEPSRFKSGAAIASLGKFGSAHVDGGDSPACPTAMTILSPQNDEVEEEIFFLIDFGLGWYMEEFSTLFFSGLHIHGGCQPTYKRRKRNRKNPYYRLTLIAYPPNDPLAGADALAFAALPNKLVLPIGYDLRNPSTSHLLNARVHCEQATYTGDGSSVFEPISQLRDFTGGICELVVGLIRQLDPCLLARVDIHRLISAFSCVVDGVRVQAPDSPLAPGWSGDDVRIGKRYHDFLQSNFDVSSLQKLAEKEPEALALMWNTDVIGSTLPFNNSLYQQAMDEWEAHIKRQQIKIPLYATIKSQNPLGGRLASRAKGLAKSARNADSKAKGSQQPTKKKSKGGVAKNTVVDGADERPAKRRRVADNIPAESGNVSKDPQPTSDVESEDSLEGPTLASGESQVQGSE</sequence>
<comment type="caution">
    <text evidence="2">The sequence shown here is derived from an EMBL/GenBank/DDBJ whole genome shotgun (WGS) entry which is preliminary data.</text>
</comment>
<feature type="compositionally biased region" description="Polar residues" evidence="1">
    <location>
        <begin position="1"/>
        <end position="27"/>
    </location>
</feature>
<evidence type="ECO:0000313" key="3">
    <source>
        <dbReference type="Proteomes" id="UP000807306"/>
    </source>
</evidence>
<gene>
    <name evidence="2" type="ORF">CPB83DRAFT_900449</name>
</gene>
<dbReference type="AlphaFoldDB" id="A0A9P6JHQ8"/>
<evidence type="ECO:0000313" key="2">
    <source>
        <dbReference type="EMBL" id="KAF9521642.1"/>
    </source>
</evidence>
<evidence type="ECO:0000256" key="1">
    <source>
        <dbReference type="SAM" id="MobiDB-lite"/>
    </source>
</evidence>
<feature type="compositionally biased region" description="Polar residues" evidence="1">
    <location>
        <begin position="693"/>
        <end position="704"/>
    </location>
</feature>
<protein>
    <submittedName>
        <fullName evidence="2">Uncharacterized protein</fullName>
    </submittedName>
</protein>
<dbReference type="OrthoDB" id="3061143at2759"/>
<feature type="compositionally biased region" description="Polar residues" evidence="1">
    <location>
        <begin position="718"/>
        <end position="727"/>
    </location>
</feature>
<organism evidence="2 3">
    <name type="scientific">Crepidotus variabilis</name>
    <dbReference type="NCBI Taxonomy" id="179855"/>
    <lineage>
        <taxon>Eukaryota</taxon>
        <taxon>Fungi</taxon>
        <taxon>Dikarya</taxon>
        <taxon>Basidiomycota</taxon>
        <taxon>Agaricomycotina</taxon>
        <taxon>Agaricomycetes</taxon>
        <taxon>Agaricomycetidae</taxon>
        <taxon>Agaricales</taxon>
        <taxon>Agaricineae</taxon>
        <taxon>Crepidotaceae</taxon>
        <taxon>Crepidotus</taxon>
    </lineage>
</organism>
<proteinExistence type="predicted"/>
<dbReference type="Proteomes" id="UP000807306">
    <property type="component" value="Unassembled WGS sequence"/>
</dbReference>
<keyword evidence="3" id="KW-1185">Reference proteome</keyword>